<evidence type="ECO:0000256" key="2">
    <source>
        <dbReference type="ARBA" id="ARBA00001911"/>
    </source>
</evidence>
<dbReference type="UniPathway" id="UPA00214"/>
<dbReference type="Gene3D" id="3.90.25.10">
    <property type="entry name" value="UDP-galactose 4-epimerase, domain 1"/>
    <property type="match status" value="1"/>
</dbReference>
<evidence type="ECO:0000256" key="8">
    <source>
        <dbReference type="ARBA" id="ARBA00023235"/>
    </source>
</evidence>
<feature type="domain" description="NAD-dependent epimerase/dehydratase" evidence="11">
    <location>
        <begin position="3"/>
        <end position="248"/>
    </location>
</feature>
<evidence type="ECO:0000313" key="13">
    <source>
        <dbReference type="Proteomes" id="UP000215559"/>
    </source>
</evidence>
<dbReference type="PANTHER" id="PTHR43725:SF53">
    <property type="entry name" value="UDP-ARABINOSE 4-EPIMERASE 1"/>
    <property type="match status" value="1"/>
</dbReference>
<dbReference type="SUPFAM" id="SSF51735">
    <property type="entry name" value="NAD(P)-binding Rossmann-fold domains"/>
    <property type="match status" value="1"/>
</dbReference>
<evidence type="ECO:0000256" key="3">
    <source>
        <dbReference type="ARBA" id="ARBA00004947"/>
    </source>
</evidence>
<evidence type="ECO:0000256" key="4">
    <source>
        <dbReference type="ARBA" id="ARBA00007637"/>
    </source>
</evidence>
<sequence>MKVLVVGGAGYIGSVITRLLLDKGHKVTVLDNLSLGHRAAVSKPARLIVGDLADTVLLDRLMKEEHPDCVMHFAARSLIPESVERPDIYFENNISRGINLLNAVCRNGIKRFIFSSTASVYGAPEKIPVTEDCPLRPTSPYGYTKKILEELLTAYEQAYGLRYATLRYFNVAGAYNGLGEDHRPETHLIPILLKTALDPNQVFHIYGDDYETRDGTCIRDYLHVYDVARAHLLAMDAPDEHSPVYNLGNGQGFTVKEIFDAVQKVLGRKLKFEVVGRRPGDPPVLVASSELIKKELGWRTSRPDPERMIWDAWEWHKNHPDGYPDLT</sequence>
<reference evidence="12 13" key="1">
    <citation type="submission" date="2017-07" db="EMBL/GenBank/DDBJ databases">
        <title>Recovery of genomes from metagenomes via a dereplication, aggregation, and scoring strategy.</title>
        <authorList>
            <person name="Sieber C.M."/>
            <person name="Probst A.J."/>
            <person name="Sharrar A."/>
            <person name="Thomas B.C."/>
            <person name="Hess M."/>
            <person name="Tringe S.G."/>
            <person name="Banfield J.F."/>
        </authorList>
    </citation>
    <scope>NUCLEOTIDE SEQUENCE [LARGE SCALE GENOMIC DNA]</scope>
    <source>
        <strain evidence="12">JGI_Cruoil_03_51_56</strain>
    </source>
</reference>
<comment type="similarity">
    <text evidence="4 10">Belongs to the NAD(P)-dependent epimerase/dehydratase family.</text>
</comment>
<dbReference type="EC" id="5.1.3.2" evidence="5 10"/>
<accession>A0A235BY69</accession>
<comment type="subunit">
    <text evidence="10">Homodimer.</text>
</comment>
<dbReference type="GO" id="GO:0033499">
    <property type="term" value="P:galactose catabolic process via UDP-galactose, Leloir pathway"/>
    <property type="evidence" value="ECO:0007669"/>
    <property type="project" value="TreeGrafter"/>
</dbReference>
<keyword evidence="7 10" id="KW-0520">NAD</keyword>
<evidence type="ECO:0000313" key="12">
    <source>
        <dbReference type="EMBL" id="OYD17099.1"/>
    </source>
</evidence>
<dbReference type="InterPro" id="IPR005886">
    <property type="entry name" value="UDP_G4E"/>
</dbReference>
<name>A0A235BY69_UNCW3</name>
<evidence type="ECO:0000256" key="1">
    <source>
        <dbReference type="ARBA" id="ARBA00000083"/>
    </source>
</evidence>
<keyword evidence="8 10" id="KW-0413">Isomerase</keyword>
<dbReference type="EMBL" id="NOZP01000020">
    <property type="protein sequence ID" value="OYD17099.1"/>
    <property type="molecule type" value="Genomic_DNA"/>
</dbReference>
<dbReference type="CDD" id="cd05247">
    <property type="entry name" value="UDP_G4E_1_SDR_e"/>
    <property type="match status" value="1"/>
</dbReference>
<dbReference type="AlphaFoldDB" id="A0A235BY69"/>
<comment type="cofactor">
    <cofactor evidence="2 10">
        <name>NAD(+)</name>
        <dbReference type="ChEBI" id="CHEBI:57540"/>
    </cofactor>
</comment>
<proteinExistence type="inferred from homology"/>
<organism evidence="12 13">
    <name type="scientific">candidate division WOR-3 bacterium JGI_Cruoil_03_51_56</name>
    <dbReference type="NCBI Taxonomy" id="1973747"/>
    <lineage>
        <taxon>Bacteria</taxon>
        <taxon>Bacteria division WOR-3</taxon>
    </lineage>
</organism>
<evidence type="ECO:0000259" key="11">
    <source>
        <dbReference type="Pfam" id="PF01370"/>
    </source>
</evidence>
<dbReference type="PANTHER" id="PTHR43725">
    <property type="entry name" value="UDP-GLUCOSE 4-EPIMERASE"/>
    <property type="match status" value="1"/>
</dbReference>
<gene>
    <name evidence="12" type="primary">galE</name>
    <name evidence="12" type="ORF">CH330_00855</name>
</gene>
<evidence type="ECO:0000256" key="10">
    <source>
        <dbReference type="RuleBase" id="RU366046"/>
    </source>
</evidence>
<dbReference type="NCBIfam" id="TIGR01179">
    <property type="entry name" value="galE"/>
    <property type="match status" value="1"/>
</dbReference>
<dbReference type="Pfam" id="PF01370">
    <property type="entry name" value="Epimerase"/>
    <property type="match status" value="1"/>
</dbReference>
<evidence type="ECO:0000256" key="7">
    <source>
        <dbReference type="ARBA" id="ARBA00023027"/>
    </source>
</evidence>
<dbReference type="InterPro" id="IPR001509">
    <property type="entry name" value="Epimerase_deHydtase"/>
</dbReference>
<protein>
    <recommendedName>
        <fullName evidence="6 10">UDP-glucose 4-epimerase</fullName>
        <ecNumber evidence="5 10">5.1.3.2</ecNumber>
    </recommendedName>
</protein>
<keyword evidence="9 10" id="KW-0119">Carbohydrate metabolism</keyword>
<dbReference type="GO" id="GO:0003978">
    <property type="term" value="F:UDP-glucose 4-epimerase activity"/>
    <property type="evidence" value="ECO:0007669"/>
    <property type="project" value="UniProtKB-UniRule"/>
</dbReference>
<dbReference type="InterPro" id="IPR036291">
    <property type="entry name" value="NAD(P)-bd_dom_sf"/>
</dbReference>
<evidence type="ECO:0000256" key="9">
    <source>
        <dbReference type="ARBA" id="ARBA00023277"/>
    </source>
</evidence>
<dbReference type="Proteomes" id="UP000215559">
    <property type="component" value="Unassembled WGS sequence"/>
</dbReference>
<evidence type="ECO:0000256" key="6">
    <source>
        <dbReference type="ARBA" id="ARBA00018569"/>
    </source>
</evidence>
<comment type="caution">
    <text evidence="12">The sequence shown here is derived from an EMBL/GenBank/DDBJ whole genome shotgun (WGS) entry which is preliminary data.</text>
</comment>
<evidence type="ECO:0000256" key="5">
    <source>
        <dbReference type="ARBA" id="ARBA00013189"/>
    </source>
</evidence>
<comment type="pathway">
    <text evidence="3 10">Carbohydrate metabolism; galactose metabolism.</text>
</comment>
<dbReference type="Gene3D" id="3.40.50.720">
    <property type="entry name" value="NAD(P)-binding Rossmann-like Domain"/>
    <property type="match status" value="1"/>
</dbReference>
<comment type="catalytic activity">
    <reaction evidence="1 10">
        <text>UDP-alpha-D-glucose = UDP-alpha-D-galactose</text>
        <dbReference type="Rhea" id="RHEA:22168"/>
        <dbReference type="ChEBI" id="CHEBI:58885"/>
        <dbReference type="ChEBI" id="CHEBI:66914"/>
        <dbReference type="EC" id="5.1.3.2"/>
    </reaction>
</comment>